<evidence type="ECO:0000256" key="6">
    <source>
        <dbReference type="ARBA" id="ARBA00022723"/>
    </source>
</evidence>
<dbReference type="SUPFAM" id="SSF56655">
    <property type="entry name" value="Carbohydrate phosphatase"/>
    <property type="match status" value="1"/>
</dbReference>
<evidence type="ECO:0000256" key="8">
    <source>
        <dbReference type="ARBA" id="ARBA00022842"/>
    </source>
</evidence>
<dbReference type="PRINTS" id="PR00377">
    <property type="entry name" value="IMPHPHTASES"/>
</dbReference>
<keyword evidence="7" id="KW-0378">Hydrolase</keyword>
<evidence type="ECO:0000256" key="3">
    <source>
        <dbReference type="ARBA" id="ARBA00009759"/>
    </source>
</evidence>
<feature type="binding site" evidence="9">
    <location>
        <position position="217"/>
    </location>
    <ligand>
        <name>Mg(2+)</name>
        <dbReference type="ChEBI" id="CHEBI:18420"/>
        <label>1</label>
        <note>catalytic</note>
    </ligand>
</feature>
<keyword evidence="6 9" id="KW-0479">Metal-binding</keyword>
<dbReference type="Pfam" id="PF00459">
    <property type="entry name" value="Inositol_P"/>
    <property type="match status" value="1"/>
</dbReference>
<reference evidence="10 11" key="1">
    <citation type="submission" date="2016-10" db="EMBL/GenBank/DDBJ databases">
        <authorList>
            <person name="Varghese N."/>
            <person name="Submissions S."/>
        </authorList>
    </citation>
    <scope>NUCLEOTIDE SEQUENCE [LARGE SCALE GENOMIC DNA]</scope>
    <source>
        <strain evidence="10 11">PDC82</strain>
    </source>
</reference>
<evidence type="ECO:0000313" key="10">
    <source>
        <dbReference type="EMBL" id="SDK01571.1"/>
    </source>
</evidence>
<dbReference type="PROSITE" id="PS00629">
    <property type="entry name" value="IMP_1"/>
    <property type="match status" value="1"/>
</dbReference>
<evidence type="ECO:0000313" key="11">
    <source>
        <dbReference type="Proteomes" id="UP000198917"/>
    </source>
</evidence>
<dbReference type="EC" id="3.1.3.25" evidence="4"/>
<dbReference type="GO" id="GO:0006020">
    <property type="term" value="P:inositol metabolic process"/>
    <property type="evidence" value="ECO:0007669"/>
    <property type="project" value="TreeGrafter"/>
</dbReference>
<feature type="binding site" evidence="9">
    <location>
        <position position="94"/>
    </location>
    <ligand>
        <name>Mg(2+)</name>
        <dbReference type="ChEBI" id="CHEBI:18420"/>
        <label>1</label>
        <note>catalytic</note>
    </ligand>
</feature>
<dbReference type="PANTHER" id="PTHR20854:SF4">
    <property type="entry name" value="INOSITOL-1-MONOPHOSPHATASE-RELATED"/>
    <property type="match status" value="1"/>
</dbReference>
<comment type="catalytic activity">
    <reaction evidence="1">
        <text>a myo-inositol phosphate + H2O = myo-inositol + phosphate</text>
        <dbReference type="Rhea" id="RHEA:24056"/>
        <dbReference type="ChEBI" id="CHEBI:15377"/>
        <dbReference type="ChEBI" id="CHEBI:17268"/>
        <dbReference type="ChEBI" id="CHEBI:43474"/>
        <dbReference type="ChEBI" id="CHEBI:84139"/>
        <dbReference type="EC" id="3.1.3.25"/>
    </reaction>
</comment>
<evidence type="ECO:0000256" key="1">
    <source>
        <dbReference type="ARBA" id="ARBA00001033"/>
    </source>
</evidence>
<dbReference type="FunFam" id="3.30.540.10:FF:000003">
    <property type="entry name" value="Inositol-1-monophosphatase"/>
    <property type="match status" value="1"/>
</dbReference>
<dbReference type="PANTHER" id="PTHR20854">
    <property type="entry name" value="INOSITOL MONOPHOSPHATASE"/>
    <property type="match status" value="1"/>
</dbReference>
<dbReference type="Proteomes" id="UP000198917">
    <property type="component" value="Unassembled WGS sequence"/>
</dbReference>
<keyword evidence="8 9" id="KW-0460">Magnesium</keyword>
<evidence type="ECO:0000256" key="5">
    <source>
        <dbReference type="ARBA" id="ARBA00019784"/>
    </source>
</evidence>
<accession>A0A7Z7BPW9</accession>
<proteinExistence type="inferred from homology"/>
<name>A0A7Z7BPW9_9HYPH</name>
<dbReference type="EMBL" id="FNEW01000003">
    <property type="protein sequence ID" value="SDK01571.1"/>
    <property type="molecule type" value="Genomic_DNA"/>
</dbReference>
<dbReference type="AlphaFoldDB" id="A0A7Z7BPW9"/>
<evidence type="ECO:0000256" key="7">
    <source>
        <dbReference type="ARBA" id="ARBA00022801"/>
    </source>
</evidence>
<comment type="caution">
    <text evidence="10">The sequence shown here is derived from an EMBL/GenBank/DDBJ whole genome shotgun (WGS) entry which is preliminary data.</text>
</comment>
<dbReference type="InterPro" id="IPR000760">
    <property type="entry name" value="Inositol_monophosphatase-like"/>
</dbReference>
<sequence>MTGQNDGLDQRFALAKTLAEEAGSMALDYFNKRDSLVIETKRDLQDVVSIADRNVETMLRERVAAAFANDGFLGEEHGYQDGTSGYTWVVDPIDGTAPFVNGMPSWCVSIAVIRDGAPVIGVIKVPCSQEIYAAAQGHGATLNGTRLQLDPSRNLQNALTGIGSNNYVTPQRVGHIISDVLARGGNFIRNGSGALMLAYVAAGRLVGYYEPHMRAWDCMAGFCLVNEAGGRSMPFSLEGEKLFEGQPVLAGNASCYQELVDIHKAALDA</sequence>
<dbReference type="Gene3D" id="3.40.190.80">
    <property type="match status" value="1"/>
</dbReference>
<comment type="cofactor">
    <cofactor evidence="2 9">
        <name>Mg(2+)</name>
        <dbReference type="ChEBI" id="CHEBI:18420"/>
    </cofactor>
</comment>
<protein>
    <recommendedName>
        <fullName evidence="5">Inositol-1-monophosphatase</fullName>
        <ecNumber evidence="4">3.1.3.25</ecNumber>
    </recommendedName>
</protein>
<dbReference type="Gene3D" id="3.30.540.10">
    <property type="entry name" value="Fructose-1,6-Bisphosphatase, subunit A, domain 1"/>
    <property type="match status" value="1"/>
</dbReference>
<dbReference type="InterPro" id="IPR020583">
    <property type="entry name" value="Inositol_monoP_metal-BS"/>
</dbReference>
<evidence type="ECO:0000256" key="9">
    <source>
        <dbReference type="PIRSR" id="PIRSR600760-2"/>
    </source>
</evidence>
<organism evidence="10 11">
    <name type="scientific">Agrobacterium fabrum</name>
    <dbReference type="NCBI Taxonomy" id="1176649"/>
    <lineage>
        <taxon>Bacteria</taxon>
        <taxon>Pseudomonadati</taxon>
        <taxon>Pseudomonadota</taxon>
        <taxon>Alphaproteobacteria</taxon>
        <taxon>Hyphomicrobiales</taxon>
        <taxon>Rhizobiaceae</taxon>
        <taxon>Rhizobium/Agrobacterium group</taxon>
        <taxon>Agrobacterium</taxon>
        <taxon>Agrobacterium tumefaciens complex</taxon>
    </lineage>
</organism>
<feature type="binding site" evidence="9">
    <location>
        <position position="75"/>
    </location>
    <ligand>
        <name>Mg(2+)</name>
        <dbReference type="ChEBI" id="CHEBI:18420"/>
        <label>1</label>
        <note>catalytic</note>
    </ligand>
</feature>
<dbReference type="GO" id="GO:0007165">
    <property type="term" value="P:signal transduction"/>
    <property type="evidence" value="ECO:0007669"/>
    <property type="project" value="TreeGrafter"/>
</dbReference>
<dbReference type="GO" id="GO:0008934">
    <property type="term" value="F:inositol monophosphate 1-phosphatase activity"/>
    <property type="evidence" value="ECO:0007669"/>
    <property type="project" value="TreeGrafter"/>
</dbReference>
<dbReference type="RefSeq" id="WP_080812438.1">
    <property type="nucleotide sequence ID" value="NZ_CP033023.1"/>
</dbReference>
<evidence type="ECO:0000256" key="4">
    <source>
        <dbReference type="ARBA" id="ARBA00013106"/>
    </source>
</evidence>
<feature type="binding site" evidence="9">
    <location>
        <position position="91"/>
    </location>
    <ligand>
        <name>Mg(2+)</name>
        <dbReference type="ChEBI" id="CHEBI:18420"/>
        <label>1</label>
        <note>catalytic</note>
    </ligand>
</feature>
<evidence type="ECO:0000256" key="2">
    <source>
        <dbReference type="ARBA" id="ARBA00001946"/>
    </source>
</evidence>
<feature type="binding site" evidence="9">
    <location>
        <position position="93"/>
    </location>
    <ligand>
        <name>Mg(2+)</name>
        <dbReference type="ChEBI" id="CHEBI:18420"/>
        <label>2</label>
    </ligand>
</feature>
<dbReference type="GO" id="GO:0046872">
    <property type="term" value="F:metal ion binding"/>
    <property type="evidence" value="ECO:0007669"/>
    <property type="project" value="UniProtKB-KW"/>
</dbReference>
<comment type="similarity">
    <text evidence="3">Belongs to the inositol monophosphatase superfamily.</text>
</comment>
<dbReference type="CDD" id="cd01643">
    <property type="entry name" value="Bacterial_IMPase_like_2"/>
    <property type="match status" value="1"/>
</dbReference>
<gene>
    <name evidence="10" type="ORF">SAMN05428983_3614</name>
</gene>